<comment type="subcellular location">
    <subcellularLocation>
        <location evidence="1">Nucleus</location>
    </subcellularLocation>
</comment>
<feature type="domain" description="RFX-type winged-helix" evidence="6">
    <location>
        <begin position="166"/>
        <end position="241"/>
    </location>
</feature>
<proteinExistence type="predicted"/>
<dbReference type="InterPro" id="IPR003150">
    <property type="entry name" value="DNA-bd_RFX"/>
</dbReference>
<evidence type="ECO:0000256" key="2">
    <source>
        <dbReference type="ARBA" id="ARBA00023015"/>
    </source>
</evidence>
<sequence length="404" mass="46282">MGRPHSYISCTERIHIHTYERRRIHTGSRAKDFIRWYPRKLGHAIGALLLPRMTACGWRRSPFICWFGCLADRQGHDLMRGEKQMTAVAMCVLLGTLHMYIRPIIRLIIRNATYVYTTDYPPYYQYQPLHSPSQPTYIIQQQNSPGSVDEDTSAQLGHTTRASPATIQWLINNYEPADGTSLPRCTLYSHYIKHCNENKLEPVNAASFGKLIRSVFHGLRTRRLGTRGNSKYHYYGIRIKPDSPLNRGLNSSSMSINEDYTRAHMITTPSQHIAQMHNRNNTSRRPTMGAGSMGNRAAANVAIIESKIDREILGDGEVPQVPIPDMQGLENFLQPLGLSLQHAMRFIEGYTANCGEVLECVKQLQFEAVEECWVTFWQPENDQEEMEDDECATNEYVRFFSIHL</sequence>
<evidence type="ECO:0000259" key="6">
    <source>
        <dbReference type="PROSITE" id="PS51526"/>
    </source>
</evidence>
<dbReference type="PANTHER" id="PTHR12619">
    <property type="entry name" value="RFX TRANSCRIPTION FACTOR FAMILY"/>
    <property type="match status" value="1"/>
</dbReference>
<organism evidence="7 8">
    <name type="scientific">Ascaris lumbricoides</name>
    <name type="common">Giant roundworm</name>
    <dbReference type="NCBI Taxonomy" id="6252"/>
    <lineage>
        <taxon>Eukaryota</taxon>
        <taxon>Metazoa</taxon>
        <taxon>Ecdysozoa</taxon>
        <taxon>Nematoda</taxon>
        <taxon>Chromadorea</taxon>
        <taxon>Rhabditida</taxon>
        <taxon>Spirurina</taxon>
        <taxon>Ascaridomorpha</taxon>
        <taxon>Ascaridoidea</taxon>
        <taxon>Ascarididae</taxon>
        <taxon>Ascaris</taxon>
    </lineage>
</organism>
<dbReference type="GO" id="GO:0000978">
    <property type="term" value="F:RNA polymerase II cis-regulatory region sequence-specific DNA binding"/>
    <property type="evidence" value="ECO:0007669"/>
    <property type="project" value="TreeGrafter"/>
</dbReference>
<dbReference type="InterPro" id="IPR036388">
    <property type="entry name" value="WH-like_DNA-bd_sf"/>
</dbReference>
<evidence type="ECO:0000256" key="1">
    <source>
        <dbReference type="ARBA" id="ARBA00004123"/>
    </source>
</evidence>
<evidence type="ECO:0000256" key="5">
    <source>
        <dbReference type="ARBA" id="ARBA00023242"/>
    </source>
</evidence>
<dbReference type="InterPro" id="IPR057321">
    <property type="entry name" value="RFX1-4/6/8-like_BCD"/>
</dbReference>
<keyword evidence="4" id="KW-0804">Transcription</keyword>
<dbReference type="InterPro" id="IPR036390">
    <property type="entry name" value="WH_DNA-bd_sf"/>
</dbReference>
<dbReference type="InterPro" id="IPR039779">
    <property type="entry name" value="RFX-like"/>
</dbReference>
<evidence type="ECO:0000256" key="3">
    <source>
        <dbReference type="ARBA" id="ARBA00023125"/>
    </source>
</evidence>
<evidence type="ECO:0000313" key="7">
    <source>
        <dbReference type="Proteomes" id="UP000036681"/>
    </source>
</evidence>
<accession>A0A0M3I8A9</accession>
<dbReference type="Gene3D" id="1.10.10.10">
    <property type="entry name" value="Winged helix-like DNA-binding domain superfamily/Winged helix DNA-binding domain"/>
    <property type="match status" value="1"/>
</dbReference>
<dbReference type="PROSITE" id="PS51526">
    <property type="entry name" value="RFX_DBD"/>
    <property type="match status" value="1"/>
</dbReference>
<dbReference type="FunFam" id="1.10.10.10:FF:000017">
    <property type="entry name" value="transcription factor RFX3 isoform X1"/>
    <property type="match status" value="1"/>
</dbReference>
<protein>
    <submittedName>
        <fullName evidence="8">RFX-type winged-helix domain-containing protein</fullName>
    </submittedName>
</protein>
<dbReference type="GO" id="GO:0000981">
    <property type="term" value="F:DNA-binding transcription factor activity, RNA polymerase II-specific"/>
    <property type="evidence" value="ECO:0007669"/>
    <property type="project" value="TreeGrafter"/>
</dbReference>
<keyword evidence="7" id="KW-1185">Reference proteome</keyword>
<dbReference type="Proteomes" id="UP000036681">
    <property type="component" value="Unplaced"/>
</dbReference>
<dbReference type="PANTHER" id="PTHR12619:SF33">
    <property type="entry name" value="RFX, ISOFORM H"/>
    <property type="match status" value="1"/>
</dbReference>
<dbReference type="Pfam" id="PF25340">
    <property type="entry name" value="BCD_RFX"/>
    <property type="match status" value="1"/>
</dbReference>
<evidence type="ECO:0000256" key="4">
    <source>
        <dbReference type="ARBA" id="ARBA00023163"/>
    </source>
</evidence>
<reference evidence="8" key="1">
    <citation type="submission" date="2017-02" db="UniProtKB">
        <authorList>
            <consortium name="WormBaseParasite"/>
        </authorList>
    </citation>
    <scope>IDENTIFICATION</scope>
</reference>
<evidence type="ECO:0000313" key="8">
    <source>
        <dbReference type="WBParaSite" id="ALUE_0001355401-mRNA-1"/>
    </source>
</evidence>
<dbReference type="AlphaFoldDB" id="A0A0M3I8A9"/>
<keyword evidence="3" id="KW-0238">DNA-binding</keyword>
<keyword evidence="2" id="KW-0805">Transcription regulation</keyword>
<keyword evidence="5" id="KW-0539">Nucleus</keyword>
<dbReference type="SUPFAM" id="SSF46785">
    <property type="entry name" value="Winged helix' DNA-binding domain"/>
    <property type="match status" value="1"/>
</dbReference>
<dbReference type="GO" id="GO:0005634">
    <property type="term" value="C:nucleus"/>
    <property type="evidence" value="ECO:0007669"/>
    <property type="project" value="UniProtKB-SubCell"/>
</dbReference>
<dbReference type="WBParaSite" id="ALUE_0001355401-mRNA-1">
    <property type="protein sequence ID" value="ALUE_0001355401-mRNA-1"/>
    <property type="gene ID" value="ALUE_0001355401"/>
</dbReference>
<dbReference type="Pfam" id="PF02257">
    <property type="entry name" value="RFX_DNA_binding"/>
    <property type="match status" value="1"/>
</dbReference>
<name>A0A0M3I8A9_ASCLU</name>